<evidence type="ECO:0000259" key="3">
    <source>
        <dbReference type="PROSITE" id="PS50112"/>
    </source>
</evidence>
<gene>
    <name evidence="4" type="ORF">KPS_003407</name>
</gene>
<evidence type="ECO:0000256" key="2">
    <source>
        <dbReference type="SAM" id="Phobius"/>
    </source>
</evidence>
<evidence type="ECO:0000313" key="4">
    <source>
        <dbReference type="EMBL" id="WMW65292.1"/>
    </source>
</evidence>
<feature type="compositionally biased region" description="Polar residues" evidence="1">
    <location>
        <begin position="201"/>
        <end position="213"/>
    </location>
</feature>
<evidence type="ECO:0000256" key="1">
    <source>
        <dbReference type="SAM" id="MobiDB-lite"/>
    </source>
</evidence>
<keyword evidence="5" id="KW-1185">Reference proteome</keyword>
<keyword evidence="2" id="KW-0812">Transmembrane</keyword>
<organism evidence="4 5">
    <name type="scientific">Nitratidesulfovibrio liaohensis</name>
    <dbReference type="NCBI Taxonomy" id="2604158"/>
    <lineage>
        <taxon>Bacteria</taxon>
        <taxon>Pseudomonadati</taxon>
        <taxon>Thermodesulfobacteriota</taxon>
        <taxon>Desulfovibrionia</taxon>
        <taxon>Desulfovibrionales</taxon>
        <taxon>Desulfovibrionaceae</taxon>
        <taxon>Nitratidesulfovibrio</taxon>
    </lineage>
</organism>
<protein>
    <submittedName>
        <fullName evidence="4">PAS domain S-box protein</fullName>
    </submittedName>
</protein>
<name>A0ABY9R2C3_9BACT</name>
<feature type="transmembrane region" description="Helical" evidence="2">
    <location>
        <begin position="20"/>
        <end position="41"/>
    </location>
</feature>
<dbReference type="RefSeq" id="WP_309541311.1">
    <property type="nucleotide sequence ID" value="NZ_CP133659.1"/>
</dbReference>
<evidence type="ECO:0000313" key="5">
    <source>
        <dbReference type="Proteomes" id="UP001180616"/>
    </source>
</evidence>
<keyword evidence="2" id="KW-1133">Transmembrane helix</keyword>
<dbReference type="PANTHER" id="PTHR44757:SF2">
    <property type="entry name" value="BIOFILM ARCHITECTURE MAINTENANCE PROTEIN MBAA"/>
    <property type="match status" value="1"/>
</dbReference>
<accession>A0ABY9R2C3</accession>
<dbReference type="Proteomes" id="UP001180616">
    <property type="component" value="Chromosome"/>
</dbReference>
<dbReference type="Gene3D" id="3.30.450.20">
    <property type="entry name" value="PAS domain"/>
    <property type="match status" value="2"/>
</dbReference>
<dbReference type="CDD" id="cd00130">
    <property type="entry name" value="PAS"/>
    <property type="match status" value="2"/>
</dbReference>
<dbReference type="PROSITE" id="PS50112">
    <property type="entry name" value="PAS"/>
    <property type="match status" value="1"/>
</dbReference>
<reference evidence="4" key="1">
    <citation type="submission" date="2023-09" db="EMBL/GenBank/DDBJ databases">
        <authorList>
            <consortium name="CW5 consortium"/>
            <person name="Lu C.-W."/>
        </authorList>
    </citation>
    <scope>NUCLEOTIDE SEQUENCE</scope>
    <source>
        <strain evidence="4">KPS</strain>
    </source>
</reference>
<dbReference type="InterPro" id="IPR035965">
    <property type="entry name" value="PAS-like_dom_sf"/>
</dbReference>
<keyword evidence="2" id="KW-0472">Membrane</keyword>
<dbReference type="EMBL" id="CP133659">
    <property type="protein sequence ID" value="WMW65292.1"/>
    <property type="molecule type" value="Genomic_DNA"/>
</dbReference>
<proteinExistence type="predicted"/>
<dbReference type="InterPro" id="IPR052155">
    <property type="entry name" value="Biofilm_reg_signaling"/>
</dbReference>
<feature type="domain" description="PAS" evidence="3">
    <location>
        <begin position="253"/>
        <end position="298"/>
    </location>
</feature>
<dbReference type="PANTHER" id="PTHR44757">
    <property type="entry name" value="DIGUANYLATE CYCLASE DGCP"/>
    <property type="match status" value="1"/>
</dbReference>
<dbReference type="SUPFAM" id="SSF55785">
    <property type="entry name" value="PYP-like sensor domain (PAS domain)"/>
    <property type="match status" value="2"/>
</dbReference>
<dbReference type="InterPro" id="IPR000014">
    <property type="entry name" value="PAS"/>
</dbReference>
<feature type="region of interest" description="Disordered" evidence="1">
    <location>
        <begin position="52"/>
        <end position="75"/>
    </location>
</feature>
<feature type="region of interest" description="Disordered" evidence="1">
    <location>
        <begin position="193"/>
        <end position="221"/>
    </location>
</feature>
<dbReference type="Pfam" id="PF13188">
    <property type="entry name" value="PAS_8"/>
    <property type="match status" value="2"/>
</dbReference>
<sequence>MATVANAHPAWAATEGAQPWMLHGLLPGLVAGLVLGLLAGLRLRRGKAAGTGQDVQRGALPHPHAAASGQADASTRANISTQAGDLNRAREQYHAIFTSAPVGIFRVTPEGRYENVNPEYARIWGCPTTEEMLECVSDIPRQMYANPADRQRFVGALQATGRVDSMELRLKRRDGSQFWGLVSARLVRGQAPAQAAPTGQIAKTGQAPQTGAPNGTGRADVKAGNAPAEVDYIDGFVLDITEQKVMQDQLSEAWRRLRDIIDFLPDAALVLDANRRVIAWNRAMEEMTGHSASEMLGRGNFEYALPFYGERIPLLGDRFFSPACRCPATTPCSASRATS</sequence>
<dbReference type="SMART" id="SM00091">
    <property type="entry name" value="PAS"/>
    <property type="match status" value="2"/>
</dbReference>
<dbReference type="NCBIfam" id="TIGR00229">
    <property type="entry name" value="sensory_box"/>
    <property type="match status" value="2"/>
</dbReference>